<sequence>MISNEELKRIELAPFMFLNAHVNNYNLVVNKILDTNNKNTDAPELLHDLYFSDANIEIIQRQLILQVFKKTNKEFLINKQDPQQLKIVMQYMYKEYGRYLSTDITKQISELNKRVVDELAPRVTSEASQYAVYIKDINQRIIPLDRPVNVASRGTKTLPSVTTRY</sequence>
<evidence type="ECO:0000259" key="1">
    <source>
        <dbReference type="Pfam" id="PF19065"/>
    </source>
</evidence>
<protein>
    <recommendedName>
        <fullName evidence="1">Minor capsid protein P8 central region domain-containing protein</fullName>
    </recommendedName>
</protein>
<evidence type="ECO:0000313" key="2">
    <source>
        <dbReference type="EMBL" id="AYV79285.1"/>
    </source>
</evidence>
<dbReference type="InterPro" id="IPR043916">
    <property type="entry name" value="P8_CR"/>
</dbReference>
<reference evidence="2" key="1">
    <citation type="submission" date="2018-10" db="EMBL/GenBank/DDBJ databases">
        <title>Hidden diversity of soil giant viruses.</title>
        <authorList>
            <person name="Schulz F."/>
            <person name="Alteio L."/>
            <person name="Goudeau D."/>
            <person name="Ryan E.M."/>
            <person name="Malmstrom R.R."/>
            <person name="Blanchard J."/>
            <person name="Woyke T."/>
        </authorList>
    </citation>
    <scope>NUCLEOTIDE SEQUENCE</scope>
    <source>
        <strain evidence="2">FNV1</strain>
    </source>
</reference>
<proteinExistence type="predicted"/>
<organism evidence="2">
    <name type="scientific">Faunusvirus sp</name>
    <dbReference type="NCBI Taxonomy" id="2487766"/>
    <lineage>
        <taxon>Viruses</taxon>
        <taxon>Varidnaviria</taxon>
        <taxon>Bamfordvirae</taxon>
        <taxon>Nucleocytoviricota</taxon>
        <taxon>Megaviricetes</taxon>
        <taxon>Imitervirales</taxon>
        <taxon>Mimiviridae</taxon>
    </lineage>
</organism>
<dbReference type="EMBL" id="MK072139">
    <property type="protein sequence ID" value="AYV79285.1"/>
    <property type="molecule type" value="Genomic_DNA"/>
</dbReference>
<accession>A0A3G4ZWM5</accession>
<gene>
    <name evidence="2" type="ORF">Faunusvirus8_2</name>
</gene>
<dbReference type="Pfam" id="PF19065">
    <property type="entry name" value="P8_CR"/>
    <property type="match status" value="1"/>
</dbReference>
<name>A0A3G4ZWM5_9VIRU</name>
<feature type="domain" description="Minor capsid protein P8 central region" evidence="1">
    <location>
        <begin position="43"/>
        <end position="162"/>
    </location>
</feature>